<evidence type="ECO:0000256" key="1">
    <source>
        <dbReference type="ARBA" id="ARBA00004123"/>
    </source>
</evidence>
<keyword evidence="4 7" id="KW-0863">Zinc-finger</keyword>
<evidence type="ECO:0000256" key="5">
    <source>
        <dbReference type="ARBA" id="ARBA00022833"/>
    </source>
</evidence>
<dbReference type="RefSeq" id="XP_018192482.1">
    <property type="nucleotide sequence ID" value="XM_018331694.1"/>
</dbReference>
<keyword evidence="5" id="KW-0862">Zinc</keyword>
<reference evidence="11 12" key="1">
    <citation type="journal article" date="2016" name="Fungal Biol.">
        <title>The genome of Xylona heveae provides a window into fungal endophytism.</title>
        <authorList>
            <person name="Gazis R."/>
            <person name="Kuo A."/>
            <person name="Riley R."/>
            <person name="LaButti K."/>
            <person name="Lipzen A."/>
            <person name="Lin J."/>
            <person name="Amirebrahimi M."/>
            <person name="Hesse C.N."/>
            <person name="Spatafora J.W."/>
            <person name="Henrissat B."/>
            <person name="Hainaut M."/>
            <person name="Grigoriev I.V."/>
            <person name="Hibbett D.S."/>
        </authorList>
    </citation>
    <scope>NUCLEOTIDE SEQUENCE [LARGE SCALE GENOMIC DNA]</scope>
    <source>
        <strain evidence="11 12">TC161</strain>
    </source>
</reference>
<dbReference type="GO" id="GO:0008270">
    <property type="term" value="F:zinc ion binding"/>
    <property type="evidence" value="ECO:0007669"/>
    <property type="project" value="UniProtKB-KW"/>
</dbReference>
<feature type="domain" description="C2H2-type" evidence="10">
    <location>
        <begin position="60"/>
        <end position="87"/>
    </location>
</feature>
<keyword evidence="12" id="KW-1185">Reference proteome</keyword>
<comment type="subcellular location">
    <subcellularLocation>
        <location evidence="1">Nucleus</location>
    </subcellularLocation>
</comment>
<dbReference type="InterPro" id="IPR013087">
    <property type="entry name" value="Znf_C2H2_type"/>
</dbReference>
<dbReference type="AlphaFoldDB" id="A0A165K2Z5"/>
<dbReference type="Proteomes" id="UP000076632">
    <property type="component" value="Unassembled WGS sequence"/>
</dbReference>
<feature type="compositionally biased region" description="Low complexity" evidence="8">
    <location>
        <begin position="959"/>
        <end position="973"/>
    </location>
</feature>
<name>A0A165K2Z5_XYLHT</name>
<dbReference type="GO" id="GO:0000785">
    <property type="term" value="C:chromatin"/>
    <property type="evidence" value="ECO:0007669"/>
    <property type="project" value="TreeGrafter"/>
</dbReference>
<keyword evidence="9" id="KW-0732">Signal</keyword>
<dbReference type="Pfam" id="PF04082">
    <property type="entry name" value="Fungal_trans"/>
    <property type="match status" value="1"/>
</dbReference>
<feature type="domain" description="C2H2-type" evidence="10">
    <location>
        <begin position="88"/>
        <end position="116"/>
    </location>
</feature>
<dbReference type="PROSITE" id="PS50157">
    <property type="entry name" value="ZINC_FINGER_C2H2_2"/>
    <property type="match status" value="2"/>
</dbReference>
<evidence type="ECO:0000256" key="7">
    <source>
        <dbReference type="PROSITE-ProRule" id="PRU00042"/>
    </source>
</evidence>
<dbReference type="FunFam" id="3.30.160.60:FF:000576">
    <property type="entry name" value="C2H2 transcription factor (AmdX)"/>
    <property type="match status" value="1"/>
</dbReference>
<dbReference type="Pfam" id="PF00096">
    <property type="entry name" value="zf-C2H2"/>
    <property type="match status" value="2"/>
</dbReference>
<dbReference type="EMBL" id="KV407454">
    <property type="protein sequence ID" value="KZF26927.1"/>
    <property type="molecule type" value="Genomic_DNA"/>
</dbReference>
<feature type="region of interest" description="Disordered" evidence="8">
    <location>
        <begin position="113"/>
        <end position="140"/>
    </location>
</feature>
<gene>
    <name evidence="11" type="ORF">L228DRAFT_243475</name>
</gene>
<evidence type="ECO:0000256" key="9">
    <source>
        <dbReference type="SAM" id="SignalP"/>
    </source>
</evidence>
<dbReference type="OrthoDB" id="10018191at2759"/>
<keyword evidence="6" id="KW-0539">Nucleus</keyword>
<evidence type="ECO:0000313" key="11">
    <source>
        <dbReference type="EMBL" id="KZF26927.1"/>
    </source>
</evidence>
<dbReference type="InterPro" id="IPR036236">
    <property type="entry name" value="Znf_C2H2_sf"/>
</dbReference>
<dbReference type="STRING" id="1328760.A0A165K2Z5"/>
<dbReference type="GO" id="GO:0006351">
    <property type="term" value="P:DNA-templated transcription"/>
    <property type="evidence" value="ECO:0007669"/>
    <property type="project" value="InterPro"/>
</dbReference>
<dbReference type="FunCoup" id="A0A165K2Z5">
    <property type="interactions" value="655"/>
</dbReference>
<accession>A0A165K2Z5</accession>
<dbReference type="PROSITE" id="PS00028">
    <property type="entry name" value="ZINC_FINGER_C2H2_1"/>
    <property type="match status" value="2"/>
</dbReference>
<evidence type="ECO:0000256" key="6">
    <source>
        <dbReference type="ARBA" id="ARBA00023242"/>
    </source>
</evidence>
<dbReference type="InterPro" id="IPR007219">
    <property type="entry name" value="XnlR_reg_dom"/>
</dbReference>
<feature type="region of interest" description="Disordered" evidence="8">
    <location>
        <begin position="959"/>
        <end position="1029"/>
    </location>
</feature>
<feature type="signal peptide" evidence="9">
    <location>
        <begin position="1"/>
        <end position="15"/>
    </location>
</feature>
<keyword evidence="2" id="KW-0479">Metal-binding</keyword>
<evidence type="ECO:0000256" key="8">
    <source>
        <dbReference type="SAM" id="MobiDB-lite"/>
    </source>
</evidence>
<evidence type="ECO:0000313" key="12">
    <source>
        <dbReference type="Proteomes" id="UP000076632"/>
    </source>
</evidence>
<dbReference type="Gene3D" id="3.30.160.60">
    <property type="entry name" value="Classic Zinc Finger"/>
    <property type="match status" value="2"/>
</dbReference>
<organism evidence="11 12">
    <name type="scientific">Xylona heveae (strain CBS 132557 / TC161)</name>
    <dbReference type="NCBI Taxonomy" id="1328760"/>
    <lineage>
        <taxon>Eukaryota</taxon>
        <taxon>Fungi</taxon>
        <taxon>Dikarya</taxon>
        <taxon>Ascomycota</taxon>
        <taxon>Pezizomycotina</taxon>
        <taxon>Xylonomycetes</taxon>
        <taxon>Xylonales</taxon>
        <taxon>Xylonaceae</taxon>
        <taxon>Xylona</taxon>
    </lineage>
</organism>
<evidence type="ECO:0000256" key="4">
    <source>
        <dbReference type="ARBA" id="ARBA00022771"/>
    </source>
</evidence>
<dbReference type="FunFam" id="3.30.160.60:FF:000145">
    <property type="entry name" value="Zinc finger protein 574"/>
    <property type="match status" value="1"/>
</dbReference>
<evidence type="ECO:0000256" key="2">
    <source>
        <dbReference type="ARBA" id="ARBA00022723"/>
    </source>
</evidence>
<dbReference type="OMA" id="GHSQSMF"/>
<feature type="chain" id="PRO_5012926911" description="C2H2-type domain-containing protein" evidence="9">
    <location>
        <begin position="16"/>
        <end position="1205"/>
    </location>
</feature>
<dbReference type="GO" id="GO:0000978">
    <property type="term" value="F:RNA polymerase II cis-regulatory region sequence-specific DNA binding"/>
    <property type="evidence" value="ECO:0007669"/>
    <property type="project" value="InterPro"/>
</dbReference>
<dbReference type="InterPro" id="IPR051059">
    <property type="entry name" value="VerF-like"/>
</dbReference>
<dbReference type="InParanoid" id="A0A165K2Z5"/>
<evidence type="ECO:0000259" key="10">
    <source>
        <dbReference type="PROSITE" id="PS50157"/>
    </source>
</evidence>
<dbReference type="CDD" id="cd12148">
    <property type="entry name" value="fungal_TF_MHR"/>
    <property type="match status" value="1"/>
</dbReference>
<dbReference type="PANTHER" id="PTHR40626">
    <property type="entry name" value="MIP31509P"/>
    <property type="match status" value="1"/>
</dbReference>
<dbReference type="SMART" id="SM00355">
    <property type="entry name" value="ZnF_C2H2"/>
    <property type="match status" value="2"/>
</dbReference>
<dbReference type="PANTHER" id="PTHR40626:SF13">
    <property type="entry name" value="RESPIRATION FACTOR 2-RELATED"/>
    <property type="match status" value="1"/>
</dbReference>
<protein>
    <recommendedName>
        <fullName evidence="10">C2H2-type domain-containing protein</fullName>
    </recommendedName>
</protein>
<dbReference type="SUPFAM" id="SSF57667">
    <property type="entry name" value="beta-beta-alpha zinc fingers"/>
    <property type="match status" value="1"/>
</dbReference>
<feature type="region of interest" description="Disordered" evidence="8">
    <location>
        <begin position="32"/>
        <end position="61"/>
    </location>
</feature>
<keyword evidence="3" id="KW-0677">Repeat</keyword>
<dbReference type="GeneID" id="28896831"/>
<dbReference type="GO" id="GO:0000981">
    <property type="term" value="F:DNA-binding transcription factor activity, RNA polymerase II-specific"/>
    <property type="evidence" value="ECO:0007669"/>
    <property type="project" value="InterPro"/>
</dbReference>
<dbReference type="GO" id="GO:0005634">
    <property type="term" value="C:nucleus"/>
    <property type="evidence" value="ECO:0007669"/>
    <property type="project" value="UniProtKB-SubCell"/>
</dbReference>
<feature type="compositionally biased region" description="Polar residues" evidence="8">
    <location>
        <begin position="975"/>
        <end position="993"/>
    </location>
</feature>
<proteinExistence type="predicted"/>
<evidence type="ECO:0000256" key="3">
    <source>
        <dbReference type="ARBA" id="ARBA00022737"/>
    </source>
</evidence>
<sequence length="1205" mass="130315">MIILFWRFDLLSSIGQHLLVLTKVLSRHTAREQAPAKPASGAENGNAAFPPPKADKPRPHVCGTCSRSFARLEHLKRHERSHTKEKPFECPECTRCFARRDLLLRHQQKLHMTATAASRPRNGRRESSNTVAGVGSGRVRKNSVATSNVASAGVHNASAARPRANTISHIDNSTLGMVAAANASTARSRDMGVNHSHHPSLDHLPTGFSFHAGLPSAPAHLQGLSKLDTHGLNIDMSGGLRTAPPFGGPGSEFDFDNLFGPGSTINPAQLHFNDSPQSMGMNELPAGFPIRPPMLEEDENLDWMKGFEHSMSFTNANDPPVDGSSPSVLSTASQSGISEIMLDGSNNPAHRASALWQNSMIPNARMGSFFMDLPPSAFSEMAPPGTVSPKTLQAQNGMNDPYLSPPALQALSPPMASADHSHFFHPATFNSDCTSTSSVSVSGTTHKSSVTSVSSDCVTEATRQALLAGLSLSHDLHHGPRKYSSSIGNSPMSPGFVPSPAAANISLPSTSDLQRYITAYVQYFHPHLPFLHLPSLNFDSPAFANNVDDGHAHSLFGHSGVAGGGGCLILAMAAIGALYEYDAGPSKSLFEAAKKMIHIYLEERHKSGLSAAMGGKAGPDLASEQTPLWLIQAMLLNVIYGHNCGDKTAADIASTHCVALVRLARAAELARPLPPMPSTRHHATYPFSGPLAGEDTDMHDASGNSDYWNLGFHLDGHDEQAEWQQWRVAEERKRTLYAIFVFSSLLVSTYNHQPALTNSEVQLDLPCEEELWNAETAQAWQAKGGASIVEQKAVPFATALSTLLTANQRRQSQQAQPQPFHGQFGPGYQMEDILQSDLKPSTFGCLVLISALHNYIWETRQRHLGRQWTPQEVEAMHAHLEPALKAWQAAWASNPNHSLDRPNPFGLGPLSADSIPLLDLAYVSLFVNLGPSKECFWQRNWDGMAEELARGAQIVYSMEHSPSSSGNSPSDASELVSSNGTLGSPHTTVSSPDRNPAAATAAAHQHRRSVSMLGPDHHDHSGQSTKRERHLRKAAFYAADSLSMSDKLGISFNDLTSRELPIQSIMCAFDCAQVLAEWVATVQERVGRYLGVLGRDEIDYTQVPGIMLLEDEDCKLLDKIKEVLNGAEIRLSCEHGGMDGMAARAAMIGLSSNDQCGFGAKILLVTAHMLEKGPVWPVTRQMVNALQTQAGHMKARVEASVAPRE</sequence>